<accession>A0A7L1NSS8</accession>
<keyword evidence="2" id="KW-0391">Immunity</keyword>
<keyword evidence="9" id="KW-1185">Reference proteome</keyword>
<keyword evidence="4" id="KW-0675">Receptor</keyword>
<dbReference type="Pfam" id="PF07686">
    <property type="entry name" value="V-set"/>
    <property type="match status" value="1"/>
</dbReference>
<dbReference type="GO" id="GO:0042101">
    <property type="term" value="C:T cell receptor complex"/>
    <property type="evidence" value="ECO:0007669"/>
    <property type="project" value="UniProtKB-KW"/>
</dbReference>
<dbReference type="GO" id="GO:0002250">
    <property type="term" value="P:adaptive immune response"/>
    <property type="evidence" value="ECO:0007669"/>
    <property type="project" value="UniProtKB-KW"/>
</dbReference>
<feature type="domain" description="Ig-like" evidence="7">
    <location>
        <begin position="1"/>
        <end position="92"/>
    </location>
</feature>
<keyword evidence="6" id="KW-1279">T cell receptor</keyword>
<dbReference type="Proteomes" id="UP000565785">
    <property type="component" value="Unassembled WGS sequence"/>
</dbReference>
<dbReference type="SUPFAM" id="SSF48726">
    <property type="entry name" value="Immunoglobulin"/>
    <property type="match status" value="1"/>
</dbReference>
<dbReference type="SMART" id="SM00406">
    <property type="entry name" value="IGv"/>
    <property type="match status" value="1"/>
</dbReference>
<organism evidence="8 9">
    <name type="scientific">Rhinopomastus cyanomelas</name>
    <name type="common">Common scimitarbill</name>
    <dbReference type="NCBI Taxonomy" id="113115"/>
    <lineage>
        <taxon>Eukaryota</taxon>
        <taxon>Metazoa</taxon>
        <taxon>Chordata</taxon>
        <taxon>Craniata</taxon>
        <taxon>Vertebrata</taxon>
        <taxon>Euteleostomi</taxon>
        <taxon>Archelosauria</taxon>
        <taxon>Archosauria</taxon>
        <taxon>Dinosauria</taxon>
        <taxon>Saurischia</taxon>
        <taxon>Theropoda</taxon>
        <taxon>Coelurosauria</taxon>
        <taxon>Aves</taxon>
        <taxon>Neognathae</taxon>
        <taxon>Neoaves</taxon>
        <taxon>Telluraves</taxon>
        <taxon>Coraciimorphae</taxon>
        <taxon>Bucerotiformes</taxon>
        <taxon>Rhinopomastidae</taxon>
        <taxon>Rhinopomastus</taxon>
    </lineage>
</organism>
<evidence type="ECO:0000256" key="3">
    <source>
        <dbReference type="ARBA" id="ARBA00023130"/>
    </source>
</evidence>
<evidence type="ECO:0000256" key="2">
    <source>
        <dbReference type="ARBA" id="ARBA00022859"/>
    </source>
</evidence>
<dbReference type="Gene3D" id="2.60.40.10">
    <property type="entry name" value="Immunoglobulins"/>
    <property type="match status" value="1"/>
</dbReference>
<dbReference type="InterPro" id="IPR013783">
    <property type="entry name" value="Ig-like_fold"/>
</dbReference>
<protein>
    <submittedName>
        <fullName evidence="8">TVA12 protein</fullName>
    </submittedName>
</protein>
<evidence type="ECO:0000256" key="5">
    <source>
        <dbReference type="ARBA" id="ARBA00023319"/>
    </source>
</evidence>
<dbReference type="PANTHER" id="PTHR19343">
    <property type="entry name" value="T CELL RECEPTOR ALPHA VARIABLE 1-2"/>
    <property type="match status" value="1"/>
</dbReference>
<reference evidence="8 9" key="1">
    <citation type="submission" date="2019-09" db="EMBL/GenBank/DDBJ databases">
        <title>Bird 10,000 Genomes (B10K) Project - Family phase.</title>
        <authorList>
            <person name="Zhang G."/>
        </authorList>
    </citation>
    <scope>NUCLEOTIDE SEQUENCE [LARGE SCALE GENOMIC DNA]</scope>
    <source>
        <strain evidence="8">B10K-DU-002-35</strain>
        <tissue evidence="8">Muscle</tissue>
    </source>
</reference>
<gene>
    <name evidence="8" type="primary">Trav12_2</name>
    <name evidence="8" type="ORF">RHICYA_R02945</name>
</gene>
<keyword evidence="3" id="KW-1064">Adaptive immunity</keyword>
<evidence type="ECO:0000256" key="6">
    <source>
        <dbReference type="ARBA" id="ARBA00043266"/>
    </source>
</evidence>
<dbReference type="InterPro" id="IPR036179">
    <property type="entry name" value="Ig-like_dom_sf"/>
</dbReference>
<dbReference type="EMBL" id="VXBP01008610">
    <property type="protein sequence ID" value="NXO02663.1"/>
    <property type="molecule type" value="Genomic_DNA"/>
</dbReference>
<dbReference type="InterPro" id="IPR051006">
    <property type="entry name" value="TCR_variable_domain"/>
</dbReference>
<feature type="non-terminal residue" evidence="8">
    <location>
        <position position="92"/>
    </location>
</feature>
<dbReference type="OrthoDB" id="8947657at2759"/>
<dbReference type="PROSITE" id="PS50835">
    <property type="entry name" value="IG_LIKE"/>
    <property type="match status" value="1"/>
</dbReference>
<evidence type="ECO:0000256" key="1">
    <source>
        <dbReference type="ARBA" id="ARBA00022729"/>
    </source>
</evidence>
<feature type="non-terminal residue" evidence="8">
    <location>
        <position position="1"/>
    </location>
</feature>
<evidence type="ECO:0000256" key="4">
    <source>
        <dbReference type="ARBA" id="ARBA00023170"/>
    </source>
</evidence>
<name>A0A7L1NSS8_RHICY</name>
<proteinExistence type="predicted"/>
<dbReference type="InterPro" id="IPR013106">
    <property type="entry name" value="Ig_V-set"/>
</dbReference>
<dbReference type="GO" id="GO:0042605">
    <property type="term" value="F:peptide antigen binding"/>
    <property type="evidence" value="ECO:0007669"/>
    <property type="project" value="TreeGrafter"/>
</dbReference>
<keyword evidence="1" id="KW-0732">Signal</keyword>
<comment type="caution">
    <text evidence="8">The sequence shown here is derived from an EMBL/GenBank/DDBJ whole genome shotgun (WGS) entry which is preliminary data.</text>
</comment>
<dbReference type="PANTHER" id="PTHR19343:SF26">
    <property type="entry name" value="T CELL RECEPTOR ALPHA VARIABLE 1-1"/>
    <property type="match status" value="1"/>
</dbReference>
<evidence type="ECO:0000313" key="9">
    <source>
        <dbReference type="Proteomes" id="UP000565785"/>
    </source>
</evidence>
<evidence type="ECO:0000313" key="8">
    <source>
        <dbReference type="EMBL" id="NXO02663.1"/>
    </source>
</evidence>
<sequence>GQVTVTQQEGQVMLKQRDTFQTTCSYQTSIFRSLQWYQQRKGEAPQLLSFQAAAGSRQSGRLTTLLDTTARSSTLVLEEVEVSDSAWYLCAV</sequence>
<dbReference type="AlphaFoldDB" id="A0A7L1NSS8"/>
<dbReference type="InterPro" id="IPR007110">
    <property type="entry name" value="Ig-like_dom"/>
</dbReference>
<keyword evidence="5" id="KW-0393">Immunoglobulin domain</keyword>
<evidence type="ECO:0000259" key="7">
    <source>
        <dbReference type="PROSITE" id="PS50835"/>
    </source>
</evidence>